<proteinExistence type="predicted"/>
<reference evidence="1" key="2">
    <citation type="journal article" date="2022" name="Res Sq">
        <title>Comparative Genomics Reveals Insights into the Divergent Evolution of Astigmatic Mites and Household Pest Adaptations.</title>
        <authorList>
            <person name="Xiong Q."/>
            <person name="Wan A.T.-Y."/>
            <person name="Liu X.-Y."/>
            <person name="Fung C.S.-H."/>
            <person name="Xiao X."/>
            <person name="Malainual N."/>
            <person name="Hou J."/>
            <person name="Wang L."/>
            <person name="Wang M."/>
            <person name="Yang K."/>
            <person name="Cui Y."/>
            <person name="Leung E."/>
            <person name="Nong W."/>
            <person name="Shin S.-K."/>
            <person name="Au S."/>
            <person name="Jeong K.Y."/>
            <person name="Chew F.T."/>
            <person name="Hui J."/>
            <person name="Leung T.F."/>
            <person name="Tungtrongchitr A."/>
            <person name="Zhong N."/>
            <person name="Liu Z."/>
            <person name="Tsui S."/>
        </authorList>
    </citation>
    <scope>NUCLEOTIDE SEQUENCE</scope>
    <source>
        <strain evidence="1">Derf</strain>
        <tissue evidence="1">Whole organism</tissue>
    </source>
</reference>
<gene>
    <name evidence="1" type="ORF">DERF_013495</name>
</gene>
<reference evidence="1" key="1">
    <citation type="submission" date="2013-05" db="EMBL/GenBank/DDBJ databases">
        <authorList>
            <person name="Yim A.K.Y."/>
            <person name="Chan T.F."/>
            <person name="Ji K.M."/>
            <person name="Liu X.Y."/>
            <person name="Zhou J.W."/>
            <person name="Li R.Q."/>
            <person name="Yang K.Y."/>
            <person name="Li J."/>
            <person name="Li M."/>
            <person name="Law P.T.W."/>
            <person name="Wu Y.L."/>
            <person name="Cai Z.L."/>
            <person name="Qin H."/>
            <person name="Bao Y."/>
            <person name="Leung R.K.K."/>
            <person name="Ng P.K.S."/>
            <person name="Zou J."/>
            <person name="Zhong X.J."/>
            <person name="Ran P.X."/>
            <person name="Zhong N.S."/>
            <person name="Liu Z.G."/>
            <person name="Tsui S.K.W."/>
        </authorList>
    </citation>
    <scope>NUCLEOTIDE SEQUENCE</scope>
    <source>
        <strain evidence="1">Derf</strain>
        <tissue evidence="1">Whole organism</tissue>
    </source>
</reference>
<sequence>MSLGSLTTSGSSTMMILNSRYDQNFSKLCEKKEHNKSSIIITTKTIKLNNNNRKLAKKKYTKINQKTPDGCLLLIISMKCQFNELMIGTNL</sequence>
<comment type="caution">
    <text evidence="1">The sequence shown here is derived from an EMBL/GenBank/DDBJ whole genome shotgun (WGS) entry which is preliminary data.</text>
</comment>
<dbReference type="AlphaFoldDB" id="A0A922L0L5"/>
<keyword evidence="2" id="KW-1185">Reference proteome</keyword>
<accession>A0A922L0L5</accession>
<evidence type="ECO:0000313" key="2">
    <source>
        <dbReference type="Proteomes" id="UP000790347"/>
    </source>
</evidence>
<dbReference type="Proteomes" id="UP000790347">
    <property type="component" value="Unassembled WGS sequence"/>
</dbReference>
<evidence type="ECO:0000313" key="1">
    <source>
        <dbReference type="EMBL" id="KAH9497507.1"/>
    </source>
</evidence>
<dbReference type="EMBL" id="ASGP02000007">
    <property type="protein sequence ID" value="KAH9497507.1"/>
    <property type="molecule type" value="Genomic_DNA"/>
</dbReference>
<name>A0A922L0L5_DERFA</name>
<protein>
    <submittedName>
        <fullName evidence="1">Uncharacterized protein</fullName>
    </submittedName>
</protein>
<organism evidence="1 2">
    <name type="scientific">Dermatophagoides farinae</name>
    <name type="common">American house dust mite</name>
    <dbReference type="NCBI Taxonomy" id="6954"/>
    <lineage>
        <taxon>Eukaryota</taxon>
        <taxon>Metazoa</taxon>
        <taxon>Ecdysozoa</taxon>
        <taxon>Arthropoda</taxon>
        <taxon>Chelicerata</taxon>
        <taxon>Arachnida</taxon>
        <taxon>Acari</taxon>
        <taxon>Acariformes</taxon>
        <taxon>Sarcoptiformes</taxon>
        <taxon>Astigmata</taxon>
        <taxon>Psoroptidia</taxon>
        <taxon>Analgoidea</taxon>
        <taxon>Pyroglyphidae</taxon>
        <taxon>Dermatophagoidinae</taxon>
        <taxon>Dermatophagoides</taxon>
    </lineage>
</organism>